<comment type="caution">
    <text evidence="2">The sequence shown here is derived from an EMBL/GenBank/DDBJ whole genome shotgun (WGS) entry which is preliminary data.</text>
</comment>
<evidence type="ECO:0000313" key="2">
    <source>
        <dbReference type="EMBL" id="KAK8726800.1"/>
    </source>
</evidence>
<organism evidence="2 3">
    <name type="scientific">Cherax quadricarinatus</name>
    <name type="common">Australian red claw crayfish</name>
    <dbReference type="NCBI Taxonomy" id="27406"/>
    <lineage>
        <taxon>Eukaryota</taxon>
        <taxon>Metazoa</taxon>
        <taxon>Ecdysozoa</taxon>
        <taxon>Arthropoda</taxon>
        <taxon>Crustacea</taxon>
        <taxon>Multicrustacea</taxon>
        <taxon>Malacostraca</taxon>
        <taxon>Eumalacostraca</taxon>
        <taxon>Eucarida</taxon>
        <taxon>Decapoda</taxon>
        <taxon>Pleocyemata</taxon>
        <taxon>Astacidea</taxon>
        <taxon>Parastacoidea</taxon>
        <taxon>Parastacidae</taxon>
        <taxon>Cherax</taxon>
    </lineage>
</organism>
<feature type="compositionally biased region" description="Low complexity" evidence="1">
    <location>
        <begin position="441"/>
        <end position="455"/>
    </location>
</feature>
<feature type="non-terminal residue" evidence="2">
    <location>
        <position position="1"/>
    </location>
</feature>
<accession>A0AAW0WA43</accession>
<name>A0AAW0WA43_CHEQU</name>
<evidence type="ECO:0000256" key="1">
    <source>
        <dbReference type="SAM" id="MobiDB-lite"/>
    </source>
</evidence>
<evidence type="ECO:0000313" key="3">
    <source>
        <dbReference type="Proteomes" id="UP001445076"/>
    </source>
</evidence>
<feature type="compositionally biased region" description="Basic and acidic residues" evidence="1">
    <location>
        <begin position="146"/>
        <end position="160"/>
    </location>
</feature>
<gene>
    <name evidence="2" type="ORF">OTU49_010062</name>
</gene>
<dbReference type="EMBL" id="JARKIK010000078">
    <property type="protein sequence ID" value="KAK8726800.1"/>
    <property type="molecule type" value="Genomic_DNA"/>
</dbReference>
<dbReference type="Proteomes" id="UP001445076">
    <property type="component" value="Unassembled WGS sequence"/>
</dbReference>
<proteinExistence type="predicted"/>
<feature type="region of interest" description="Disordered" evidence="1">
    <location>
        <begin position="145"/>
        <end position="166"/>
    </location>
</feature>
<dbReference type="AlphaFoldDB" id="A0AAW0WA43"/>
<sequence length="724" mass="81587">SILKHLEDNSLTLKSIEVVNADDIPAKLLGSDSQKLNAEYDSKSNSEKTLIDAGSSVSLPSEALIMNRREPQHVQIAQQHEHNQYLENDVPERHSQKHIDIENFNQFNDTVSECLKSSSNTNLRENGGDSLNQNIQDKNVNFKQKSGKDCFSKPDNNFDKTEEEEDSDVLRIEVPSENENEDSDEWTDLLTLKDSNFIDLFSLNLENDKQRTKIVSDKPRKRQSMLKQLTSKTIESKGTIKGKVKQNLISREKHEVNNLKKNVGRKRNEEGARKNSAQTERDIQLIDNEKTDLSCRNLQAVINLGDEKLNYDDGICESSDKEKHFTNRKRLKEDSFEEMSKLMEKMEPQQSPHKKRRRIQPIKIGEVEKYPRQSGKLWLQRKRRSLFCELEENEAKTGRESCHQHGELEDAIFNLYETVTGPESDSLRREVLLGSGNLSERSVSSLSSASPGRLLISESPRGVDTSPTAHTDPAMVTLHQSEPAASASPFTKCQSAKASNLDCLTTQSTPLAATTPQVQITHCKPSTNSLERIQEDANADGEQLSRATNSYIIESETSRELEEDFGCGRQRRARHITSELYSGGSLEIAHIPEKPLAIMTNHESEASSLHLSEESANSFSSMPPTPGKHLCVPPVPVAVISSASSCSSDSKSMQQPMSLPLKKRRKLVSIPEIVKRRQAHKITRKIDVKKFLDKIHYSDDLDSEIDSLCDDQHLAQNNSRKKLN</sequence>
<keyword evidence="3" id="KW-1185">Reference proteome</keyword>
<protein>
    <submittedName>
        <fullName evidence="2">Uncharacterized protein</fullName>
    </submittedName>
</protein>
<reference evidence="2 3" key="1">
    <citation type="journal article" date="2024" name="BMC Genomics">
        <title>Genome assembly of redclaw crayfish (Cherax quadricarinatus) provides insights into its immune adaptation and hypoxia tolerance.</title>
        <authorList>
            <person name="Liu Z."/>
            <person name="Zheng J."/>
            <person name="Li H."/>
            <person name="Fang K."/>
            <person name="Wang S."/>
            <person name="He J."/>
            <person name="Zhou D."/>
            <person name="Weng S."/>
            <person name="Chi M."/>
            <person name="Gu Z."/>
            <person name="He J."/>
            <person name="Li F."/>
            <person name="Wang M."/>
        </authorList>
    </citation>
    <scope>NUCLEOTIDE SEQUENCE [LARGE SCALE GENOMIC DNA]</scope>
    <source>
        <strain evidence="2">ZL_2023a</strain>
    </source>
</reference>
<feature type="region of interest" description="Disordered" evidence="1">
    <location>
        <begin position="441"/>
        <end position="471"/>
    </location>
</feature>